<evidence type="ECO:0008006" key="5">
    <source>
        <dbReference type="Google" id="ProtNLM"/>
    </source>
</evidence>
<feature type="signal peptide" evidence="2">
    <location>
        <begin position="1"/>
        <end position="24"/>
    </location>
</feature>
<keyword evidence="4" id="KW-1185">Reference proteome</keyword>
<feature type="compositionally biased region" description="Pro residues" evidence="1">
    <location>
        <begin position="260"/>
        <end position="269"/>
    </location>
</feature>
<dbReference type="KEGG" id="kne:92183727"/>
<accession>A0AAW0YR93</accession>
<evidence type="ECO:0000313" key="3">
    <source>
        <dbReference type="EMBL" id="KAK8844622.1"/>
    </source>
</evidence>
<name>A0AAW0YR93_9TREE</name>
<dbReference type="RefSeq" id="XP_066799846.1">
    <property type="nucleotide sequence ID" value="XM_066949552.1"/>
</dbReference>
<feature type="chain" id="PRO_5043833429" description="Thioredoxin-like fold domain-containing protein" evidence="2">
    <location>
        <begin position="25"/>
        <end position="311"/>
    </location>
</feature>
<proteinExistence type="predicted"/>
<dbReference type="AlphaFoldDB" id="A0AAW0YR93"/>
<evidence type="ECO:0000256" key="2">
    <source>
        <dbReference type="SAM" id="SignalP"/>
    </source>
</evidence>
<comment type="caution">
    <text evidence="3">The sequence shown here is derived from an EMBL/GenBank/DDBJ whole genome shotgun (WGS) entry which is preliminary data.</text>
</comment>
<evidence type="ECO:0000313" key="4">
    <source>
        <dbReference type="Proteomes" id="UP001388673"/>
    </source>
</evidence>
<gene>
    <name evidence="3" type="ORF">IAR55_006469</name>
</gene>
<reference evidence="3 4" key="1">
    <citation type="journal article" date="2024" name="bioRxiv">
        <title>Comparative genomics of Cryptococcus and Kwoniella reveals pathogenesis evolution and contrasting karyotype dynamics via intercentromeric recombination or chromosome fusion.</title>
        <authorList>
            <person name="Coelho M.A."/>
            <person name="David-Palma M."/>
            <person name="Shea T."/>
            <person name="Bowers K."/>
            <person name="McGinley-Smith S."/>
            <person name="Mohammad A.W."/>
            <person name="Gnirke A."/>
            <person name="Yurkov A.M."/>
            <person name="Nowrousian M."/>
            <person name="Sun S."/>
            <person name="Cuomo C.A."/>
            <person name="Heitman J."/>
        </authorList>
    </citation>
    <scope>NUCLEOTIDE SEQUENCE [LARGE SCALE GENOMIC DNA]</scope>
    <source>
        <strain evidence="3 4">CBS 13917</strain>
    </source>
</reference>
<evidence type="ECO:0000256" key="1">
    <source>
        <dbReference type="SAM" id="MobiDB-lite"/>
    </source>
</evidence>
<dbReference type="EMBL" id="JBCAWK010000013">
    <property type="protein sequence ID" value="KAK8844622.1"/>
    <property type="molecule type" value="Genomic_DNA"/>
</dbReference>
<feature type="region of interest" description="Disordered" evidence="1">
    <location>
        <begin position="258"/>
        <end position="311"/>
    </location>
</feature>
<dbReference type="Proteomes" id="UP001388673">
    <property type="component" value="Unassembled WGS sequence"/>
</dbReference>
<keyword evidence="2" id="KW-0732">Signal</keyword>
<protein>
    <recommendedName>
        <fullName evidence="5">Thioredoxin-like fold domain-containing protein</fullName>
    </recommendedName>
</protein>
<dbReference type="GeneID" id="92183727"/>
<organism evidence="3 4">
    <name type="scientific">Kwoniella newhampshirensis</name>
    <dbReference type="NCBI Taxonomy" id="1651941"/>
    <lineage>
        <taxon>Eukaryota</taxon>
        <taxon>Fungi</taxon>
        <taxon>Dikarya</taxon>
        <taxon>Basidiomycota</taxon>
        <taxon>Agaricomycotina</taxon>
        <taxon>Tremellomycetes</taxon>
        <taxon>Tremellales</taxon>
        <taxon>Cryptococcaceae</taxon>
        <taxon>Kwoniella</taxon>
    </lineage>
</organism>
<sequence length="311" mass="34378">MLSLRSWLLSFLVTLFLLSISTVADESTIPSDASSTPAAASAAGDAGGEGVVDMVKRLVKAGLNGQTTDVEAQKEADLKDGIVRLTDENIDEVIQGGSEDDVWLVLVHGLPTELESSKVVEVHKNTSILAKANTLRTEFKFARLNYVDEWKTCSRWMLFKPPWLVIITDKGEKLRFVRGNQIKTDPEILWTIFEKGNWDTAPLWESEWAKGGNRAWLIELYIDLTARITKYTARIPKWPLMILVSWAGQALLQWLHRPRTPAPPAPGTPAPGRITITPEQKSAAHRAALKKKQDQAGSASGSRSAEGKKDK</sequence>